<evidence type="ECO:0000313" key="2">
    <source>
        <dbReference type="Proteomes" id="UP000005536"/>
    </source>
</evidence>
<name>D4DNI3_NEIEG</name>
<proteinExistence type="predicted"/>
<comment type="caution">
    <text evidence="1">The sequence shown here is derived from an EMBL/GenBank/DDBJ whole genome shotgun (WGS) entry which is preliminary data.</text>
</comment>
<dbReference type="Proteomes" id="UP000005536">
    <property type="component" value="Unassembled WGS sequence"/>
</dbReference>
<sequence length="54" mass="6313">MRRQSSRGGWLISDSYCYSITQGLQRKIKENDKGAHYPTNSVNLKTKYLITYKN</sequence>
<protein>
    <submittedName>
        <fullName evidence="1">Uncharacterized protein</fullName>
    </submittedName>
</protein>
<gene>
    <name evidence="1" type="ORF">NEIELOOT_00616</name>
</gene>
<accession>D4DNI3</accession>
<reference evidence="1 2" key="1">
    <citation type="submission" date="2010-02" db="EMBL/GenBank/DDBJ databases">
        <authorList>
            <person name="Weinstock G."/>
            <person name="Sodergren E."/>
            <person name="Clifton S."/>
            <person name="Fulton L."/>
            <person name="Fulton B."/>
            <person name="Courtney L."/>
            <person name="Fronick C."/>
            <person name="Harrison M."/>
            <person name="Strong C."/>
            <person name="Farmer C."/>
            <person name="Delahaunty K."/>
            <person name="Markovic C."/>
            <person name="Hall O."/>
            <person name="Minx P."/>
            <person name="Tomlinson C."/>
            <person name="Mitreva M."/>
            <person name="Nelson J."/>
            <person name="Hou S."/>
            <person name="Wollam A."/>
            <person name="Pepin K.H."/>
            <person name="Johnson M."/>
            <person name="Bhonagiri V."/>
            <person name="Zhang X."/>
            <person name="Suruliraj S."/>
            <person name="Warren W."/>
            <person name="Chinwalla A."/>
            <person name="Mardis E.R."/>
            <person name="Wilson R.K."/>
        </authorList>
    </citation>
    <scope>NUCLEOTIDE SEQUENCE [LARGE SCALE GENOMIC DNA]</scope>
    <source>
        <strain evidence="1 2">ATCC 29315</strain>
    </source>
</reference>
<evidence type="ECO:0000313" key="1">
    <source>
        <dbReference type="EMBL" id="EFE50460.1"/>
    </source>
</evidence>
<dbReference type="EMBL" id="ADBF01000016">
    <property type="protein sequence ID" value="EFE50460.1"/>
    <property type="molecule type" value="Genomic_DNA"/>
</dbReference>
<organism evidence="1 2">
    <name type="scientific">Neisseria elongata subsp. glycolytica ATCC 29315</name>
    <dbReference type="NCBI Taxonomy" id="546263"/>
    <lineage>
        <taxon>Bacteria</taxon>
        <taxon>Pseudomonadati</taxon>
        <taxon>Pseudomonadota</taxon>
        <taxon>Betaproteobacteria</taxon>
        <taxon>Neisseriales</taxon>
        <taxon>Neisseriaceae</taxon>
        <taxon>Neisseria</taxon>
    </lineage>
</organism>
<dbReference type="AlphaFoldDB" id="D4DNI3"/>